<keyword evidence="2" id="KW-0245">EGF-like domain</keyword>
<dbReference type="PANTHER" id="PTHR24039">
    <property type="entry name" value="FIBRILLIN-RELATED"/>
    <property type="match status" value="1"/>
</dbReference>
<accession>A0A5B8XVR1</accession>
<keyword evidence="3" id="KW-0812">Transmembrane</keyword>
<evidence type="ECO:0000256" key="8">
    <source>
        <dbReference type="ARBA" id="ARBA00023136"/>
    </source>
</evidence>
<evidence type="ECO:0000256" key="2">
    <source>
        <dbReference type="ARBA" id="ARBA00022536"/>
    </source>
</evidence>
<dbReference type="PROSITE" id="PS50026">
    <property type="entry name" value="EGF_3"/>
    <property type="match status" value="3"/>
</dbReference>
<dbReference type="GO" id="GO:0048513">
    <property type="term" value="P:animal organ development"/>
    <property type="evidence" value="ECO:0007669"/>
    <property type="project" value="UniProtKB-ARBA"/>
</dbReference>
<evidence type="ECO:0000256" key="7">
    <source>
        <dbReference type="ARBA" id="ARBA00022989"/>
    </source>
</evidence>
<feature type="domain" description="EGF-like" evidence="12">
    <location>
        <begin position="325"/>
        <end position="366"/>
    </location>
</feature>
<dbReference type="SUPFAM" id="SSF57196">
    <property type="entry name" value="EGF/Laminin"/>
    <property type="match status" value="1"/>
</dbReference>
<dbReference type="EMBL" id="CP042467">
    <property type="protein sequence ID" value="QED29261.1"/>
    <property type="molecule type" value="Genomic_DNA"/>
</dbReference>
<gene>
    <name evidence="13" type="ORF">FRD01_18885</name>
</gene>
<dbReference type="InterPro" id="IPR049883">
    <property type="entry name" value="NOTCH1_EGF-like"/>
</dbReference>
<dbReference type="GO" id="GO:0005509">
    <property type="term" value="F:calcium ion binding"/>
    <property type="evidence" value="ECO:0007669"/>
    <property type="project" value="InterPro"/>
</dbReference>
<organism evidence="13 14">
    <name type="scientific">Microvenator marinus</name>
    <dbReference type="NCBI Taxonomy" id="2600177"/>
    <lineage>
        <taxon>Bacteria</taxon>
        <taxon>Deltaproteobacteria</taxon>
        <taxon>Bradymonadales</taxon>
        <taxon>Microvenatoraceae</taxon>
        <taxon>Microvenator</taxon>
    </lineage>
</organism>
<dbReference type="Gene3D" id="2.10.25.10">
    <property type="entry name" value="Laminin"/>
    <property type="match status" value="8"/>
</dbReference>
<comment type="subcellular location">
    <subcellularLocation>
        <location evidence="1">Membrane</location>
        <topology evidence="1">Single-pass type I membrane protein</topology>
    </subcellularLocation>
</comment>
<feature type="domain" description="EGF-like" evidence="12">
    <location>
        <begin position="637"/>
        <end position="677"/>
    </location>
</feature>
<evidence type="ECO:0000256" key="11">
    <source>
        <dbReference type="SAM" id="SignalP"/>
    </source>
</evidence>
<dbReference type="PROSITE" id="PS01187">
    <property type="entry name" value="EGF_CA"/>
    <property type="match status" value="3"/>
</dbReference>
<feature type="signal peptide" evidence="11">
    <location>
        <begin position="1"/>
        <end position="24"/>
    </location>
</feature>
<dbReference type="InterPro" id="IPR000742">
    <property type="entry name" value="EGF"/>
</dbReference>
<dbReference type="FunFam" id="2.10.25.10:FF:000202">
    <property type="entry name" value="Multiple epidermal growth factor-like domains 8"/>
    <property type="match status" value="1"/>
</dbReference>
<dbReference type="AlphaFoldDB" id="A0A5B8XVR1"/>
<keyword evidence="6" id="KW-0106">Calcium</keyword>
<dbReference type="Pfam" id="PF19077">
    <property type="entry name" value="Big_13"/>
    <property type="match status" value="1"/>
</dbReference>
<dbReference type="InterPro" id="IPR024731">
    <property type="entry name" value="NELL2-like_EGF"/>
</dbReference>
<keyword evidence="7" id="KW-1133">Transmembrane helix</keyword>
<dbReference type="PROSITE" id="PS01186">
    <property type="entry name" value="EGF_2"/>
    <property type="match status" value="2"/>
</dbReference>
<feature type="domain" description="EGF-like" evidence="12">
    <location>
        <begin position="501"/>
        <end position="538"/>
    </location>
</feature>
<dbReference type="InterPro" id="IPR044016">
    <property type="entry name" value="Big_13"/>
</dbReference>
<evidence type="ECO:0000256" key="5">
    <source>
        <dbReference type="ARBA" id="ARBA00022737"/>
    </source>
</evidence>
<dbReference type="FunFam" id="2.10.25.10:FF:000005">
    <property type="entry name" value="Fibrillin 2"/>
    <property type="match status" value="1"/>
</dbReference>
<evidence type="ECO:0000256" key="1">
    <source>
        <dbReference type="ARBA" id="ARBA00004479"/>
    </source>
</evidence>
<keyword evidence="5" id="KW-0677">Repeat</keyword>
<dbReference type="Proteomes" id="UP000321595">
    <property type="component" value="Chromosome"/>
</dbReference>
<proteinExistence type="predicted"/>
<dbReference type="NCBIfam" id="NF033510">
    <property type="entry name" value="Ca_tandemer"/>
    <property type="match status" value="2"/>
</dbReference>
<dbReference type="InterPro" id="IPR001881">
    <property type="entry name" value="EGF-like_Ca-bd_dom"/>
</dbReference>
<dbReference type="InterPro" id="IPR018097">
    <property type="entry name" value="EGF_Ca-bd_CS"/>
</dbReference>
<dbReference type="SMART" id="SM00179">
    <property type="entry name" value="EGF_CA"/>
    <property type="match status" value="8"/>
</dbReference>
<dbReference type="SMART" id="SM00181">
    <property type="entry name" value="EGF"/>
    <property type="match status" value="8"/>
</dbReference>
<evidence type="ECO:0000256" key="6">
    <source>
        <dbReference type="ARBA" id="ARBA00022837"/>
    </source>
</evidence>
<dbReference type="InterPro" id="IPR013783">
    <property type="entry name" value="Ig-like_fold"/>
</dbReference>
<dbReference type="PANTHER" id="PTHR24039:SF58">
    <property type="entry name" value="EGF-LIKE DOMAIN-CONTAINING PROTEIN"/>
    <property type="match status" value="1"/>
</dbReference>
<evidence type="ECO:0000256" key="9">
    <source>
        <dbReference type="ARBA" id="ARBA00023157"/>
    </source>
</evidence>
<dbReference type="InterPro" id="IPR000152">
    <property type="entry name" value="EGF-type_Asp/Asn_hydroxyl_site"/>
</dbReference>
<keyword evidence="8" id="KW-0472">Membrane</keyword>
<dbReference type="FunFam" id="2.10.25.10:FF:000038">
    <property type="entry name" value="Fibrillin 2"/>
    <property type="match status" value="2"/>
</dbReference>
<evidence type="ECO:0000256" key="4">
    <source>
        <dbReference type="ARBA" id="ARBA00022729"/>
    </source>
</evidence>
<dbReference type="OrthoDB" id="5514547at2"/>
<dbReference type="KEGG" id="bbae:FRD01_18885"/>
<keyword evidence="9" id="KW-1015">Disulfide bond</keyword>
<evidence type="ECO:0000256" key="3">
    <source>
        <dbReference type="ARBA" id="ARBA00022692"/>
    </source>
</evidence>
<evidence type="ECO:0000313" key="14">
    <source>
        <dbReference type="Proteomes" id="UP000321595"/>
    </source>
</evidence>
<dbReference type="InterPro" id="IPR009030">
    <property type="entry name" value="Growth_fac_rcpt_cys_sf"/>
</dbReference>
<dbReference type="Gene3D" id="2.60.40.10">
    <property type="entry name" value="Immunoglobulins"/>
    <property type="match status" value="2"/>
</dbReference>
<name>A0A5B8XVR1_9DELT</name>
<dbReference type="Pfam" id="PF07645">
    <property type="entry name" value="EGF_CA"/>
    <property type="match status" value="6"/>
</dbReference>
<feature type="chain" id="PRO_5023091882" description="EGF-like domain-containing protein" evidence="11">
    <location>
        <begin position="25"/>
        <end position="810"/>
    </location>
</feature>
<dbReference type="Pfam" id="PF17936">
    <property type="entry name" value="Big_6"/>
    <property type="match status" value="1"/>
</dbReference>
<dbReference type="SUPFAM" id="SSF57184">
    <property type="entry name" value="Growth factor receptor domain"/>
    <property type="match status" value="2"/>
</dbReference>
<reference evidence="13 14" key="1">
    <citation type="submission" date="2019-08" db="EMBL/GenBank/DDBJ databases">
        <authorList>
            <person name="Liang Q."/>
        </authorList>
    </citation>
    <scope>NUCLEOTIDE SEQUENCE [LARGE SCALE GENOMIC DNA]</scope>
    <source>
        <strain evidence="13 14">V1718</strain>
    </source>
</reference>
<dbReference type="InterPro" id="IPR041498">
    <property type="entry name" value="Big_6"/>
</dbReference>
<dbReference type="Pfam" id="PF12947">
    <property type="entry name" value="EGF_3"/>
    <property type="match status" value="2"/>
</dbReference>
<dbReference type="CDD" id="cd00054">
    <property type="entry name" value="EGF_CA"/>
    <property type="match status" value="7"/>
</dbReference>
<keyword evidence="4 11" id="KW-0732">Signal</keyword>
<keyword evidence="14" id="KW-1185">Reference proteome</keyword>
<dbReference type="PROSITE" id="PS00010">
    <property type="entry name" value="ASX_HYDROXYL"/>
    <property type="match status" value="2"/>
</dbReference>
<dbReference type="GO" id="GO:0016020">
    <property type="term" value="C:membrane"/>
    <property type="evidence" value="ECO:0007669"/>
    <property type="project" value="UniProtKB-SubCell"/>
</dbReference>
<protein>
    <recommendedName>
        <fullName evidence="12">EGF-like domain-containing protein</fullName>
    </recommendedName>
</protein>
<evidence type="ECO:0000259" key="12">
    <source>
        <dbReference type="PROSITE" id="PS50026"/>
    </source>
</evidence>
<evidence type="ECO:0000256" key="10">
    <source>
        <dbReference type="ARBA" id="ARBA00023180"/>
    </source>
</evidence>
<evidence type="ECO:0000313" key="13">
    <source>
        <dbReference type="EMBL" id="QED29261.1"/>
    </source>
</evidence>
<sequence>MMKRCTTLWALALVGSLIPNLAFSQAFPQDADWEAVTKFDATTMQEVPINDPPGDAPGSRDIVGDAARPTAYTWADADYFYTRIRVNSSPIQQPNNLQPYSWGMVFDTDGDYSTIELATMVSGVANPDEVAIKSNSTQQDANSPSDVLEADLWSDRFWDFGRVVMACEQASAPQPPCFSNDDDYFIDYAVPLEDLTNAGVDPNNLRVIVGAGNADSRFDGDFGGDGSSIEDLISGPAILISVQITTPADASVVPQSVDTISGTAKPGATISVTVDGGTAQITVADANGNWSVSLNQSLGDGTHTIVAQADSNGEITNDSVTFLVDEDECADPTTNTCDENATCINLPQGFSCTCESGYEGDGQTCTNINECDLGTDNCDPRVDCVDTEGGFECGACPSGFEDIFGDGSFCRDIDECTLDTDDCLVAEFCTNTPGGFTCSLCQPGYEFNVGLSICENIDECDRDLDDCSELASCTDTDGSFTCGACPAGYEDVFGDGTFCRDIDECAATPCDEFVVCTNLPGTFTCGTCPPGFEDQNGDGSICLDIDECADETLNDCDEIAGCSNIPGGFACGGGNCPPGFEDVNGDGSLCQDIDECELMLDTCDDTAECTNTEGGFECGACPDGYEDVNGDGTQCADVDECETGVNNCHENATCTNTDGSFTCECAEGFVGDGEMCEVDDGTVDTTPPVLEVVSPVPGDVLTPGSVVVTGTSEPGATIVVLADGVEIGTTTADENGDWEVEVDVDGGTEEISVIASDAAGNSTRIDVEVSTETLTAEFLAGGACSAADNSGALGLFPLLLLGLFWRRRRA</sequence>
<keyword evidence="10" id="KW-0325">Glycoprotein</keyword>